<feature type="compositionally biased region" description="Low complexity" evidence="2">
    <location>
        <begin position="11"/>
        <end position="24"/>
    </location>
</feature>
<dbReference type="PANTHER" id="PTHR47969:SF6">
    <property type="entry name" value="KINESIN-LIKE PROTEIN KIN-4C"/>
    <property type="match status" value="1"/>
</dbReference>
<proteinExistence type="predicted"/>
<feature type="compositionally biased region" description="Basic residues" evidence="2">
    <location>
        <begin position="1"/>
        <end position="10"/>
    </location>
</feature>
<dbReference type="InterPro" id="IPR027640">
    <property type="entry name" value="Kinesin-like_fam"/>
</dbReference>
<reference evidence="5" key="1">
    <citation type="submission" date="2025-08" db="UniProtKB">
        <authorList>
            <consortium name="RefSeq"/>
        </authorList>
    </citation>
    <scope>IDENTIFICATION</scope>
    <source>
        <tissue evidence="5">Fruit stalk</tissue>
    </source>
</reference>
<dbReference type="KEGG" id="dzi:111312458"/>
<dbReference type="GO" id="GO:0007052">
    <property type="term" value="P:mitotic spindle organization"/>
    <property type="evidence" value="ECO:0007669"/>
    <property type="project" value="TreeGrafter"/>
</dbReference>
<dbReference type="RefSeq" id="XP_022768455.1">
    <property type="nucleotide sequence ID" value="XM_022912720.1"/>
</dbReference>
<keyword evidence="1" id="KW-0175">Coiled coil</keyword>
<feature type="compositionally biased region" description="Basic residues" evidence="2">
    <location>
        <begin position="503"/>
        <end position="512"/>
    </location>
</feature>
<evidence type="ECO:0000256" key="2">
    <source>
        <dbReference type="SAM" id="MobiDB-lite"/>
    </source>
</evidence>
<dbReference type="GO" id="GO:0051231">
    <property type="term" value="P:spindle elongation"/>
    <property type="evidence" value="ECO:0007669"/>
    <property type="project" value="TreeGrafter"/>
</dbReference>
<dbReference type="OrthoDB" id="1739830at2759"/>
<gene>
    <name evidence="5" type="primary">LOC111312458</name>
</gene>
<keyword evidence="4" id="KW-1185">Reference proteome</keyword>
<evidence type="ECO:0000256" key="1">
    <source>
        <dbReference type="SAM" id="Coils"/>
    </source>
</evidence>
<dbReference type="GO" id="GO:0005875">
    <property type="term" value="C:microtubule associated complex"/>
    <property type="evidence" value="ECO:0007669"/>
    <property type="project" value="TreeGrafter"/>
</dbReference>
<feature type="region of interest" description="Disordered" evidence="2">
    <location>
        <begin position="1"/>
        <end position="34"/>
    </location>
</feature>
<evidence type="ECO:0000313" key="5">
    <source>
        <dbReference type="RefSeq" id="XP_022768455.1"/>
    </source>
</evidence>
<evidence type="ECO:0000259" key="3">
    <source>
        <dbReference type="SMART" id="SM01114"/>
    </source>
</evidence>
<dbReference type="SMART" id="SM01114">
    <property type="entry name" value="CXC"/>
    <property type="match status" value="1"/>
</dbReference>
<dbReference type="AlphaFoldDB" id="A0A6P6AUG8"/>
<feature type="region of interest" description="Disordered" evidence="2">
    <location>
        <begin position="472"/>
        <end position="512"/>
    </location>
</feature>
<feature type="coiled-coil region" evidence="1">
    <location>
        <begin position="240"/>
        <end position="281"/>
    </location>
</feature>
<organism evidence="4 5">
    <name type="scientific">Durio zibethinus</name>
    <name type="common">Durian</name>
    <dbReference type="NCBI Taxonomy" id="66656"/>
    <lineage>
        <taxon>Eukaryota</taxon>
        <taxon>Viridiplantae</taxon>
        <taxon>Streptophyta</taxon>
        <taxon>Embryophyta</taxon>
        <taxon>Tracheophyta</taxon>
        <taxon>Spermatophyta</taxon>
        <taxon>Magnoliopsida</taxon>
        <taxon>eudicotyledons</taxon>
        <taxon>Gunneridae</taxon>
        <taxon>Pentapetalae</taxon>
        <taxon>rosids</taxon>
        <taxon>malvids</taxon>
        <taxon>Malvales</taxon>
        <taxon>Malvaceae</taxon>
        <taxon>Helicteroideae</taxon>
        <taxon>Durio</taxon>
    </lineage>
</organism>
<name>A0A6P6AUG8_DURZI</name>
<protein>
    <submittedName>
        <fullName evidence="5">Kinesin-like protein KIN-4C isoform X1</fullName>
    </submittedName>
</protein>
<dbReference type="GO" id="GO:0003777">
    <property type="term" value="F:microtubule motor activity"/>
    <property type="evidence" value="ECO:0007669"/>
    <property type="project" value="InterPro"/>
</dbReference>
<sequence>MKKPNRRSKQKSGSDSSSSPSIVSSDKENKRIRDLELENEALKREIEELRSKFGDVTPISCVGVQKLNQVYPQNSKTFAGQVVESKKLGIQSQLSAQKLKSDETSKQFQDEIQRLKVQKVQLQCKMKLESMQFRLCKASLEKEILQLKKEQRRNNYEKQVLSTLNQRQKHVLQRKTEEAFLMVKRLKELIESRKTSSGKIAVGARNGSKIGTQGQLFDDCNDSASEMALVQGIEHDFEVKMKLDEACSKYEHRIEKMVDEIKKLKLEVEMLREEQAGCRSQDNEAVINDSELIDLREEVDKLSCMVSQMNMSKAPLIQTERSQVDLVQTSVSIGSNIHSSDMDTSESEHSEGVIAMIERPSGVCCSCSKKSLCKTLKCGCRAAGSSCGISCGCAIAKCTNREKVPFKLDDMPQPEMTKDIVPCNIEEEKGTVQDAMLLQNKVVEKLPEINEDCETRKQPLREIGNTMIKSITGNIGPRKKAQKAVVQPDTMNPPLSLLEGTRGTRKTNKNSG</sequence>
<accession>A0A6P6AUG8</accession>
<dbReference type="GO" id="GO:0007018">
    <property type="term" value="P:microtubule-based movement"/>
    <property type="evidence" value="ECO:0007669"/>
    <property type="project" value="InterPro"/>
</dbReference>
<evidence type="ECO:0000313" key="4">
    <source>
        <dbReference type="Proteomes" id="UP000515121"/>
    </source>
</evidence>
<dbReference type="Pfam" id="PF25764">
    <property type="entry name" value="KIF21A_4th"/>
    <property type="match status" value="1"/>
</dbReference>
<dbReference type="GeneID" id="111312458"/>
<dbReference type="Proteomes" id="UP000515121">
    <property type="component" value="Unplaced"/>
</dbReference>
<feature type="domain" description="Tesmin/TSO1-like CXC" evidence="3">
    <location>
        <begin position="360"/>
        <end position="404"/>
    </location>
</feature>
<dbReference type="PANTHER" id="PTHR47969">
    <property type="entry name" value="CHROMOSOME-ASSOCIATED KINESIN KIF4A-RELATED"/>
    <property type="match status" value="1"/>
</dbReference>
<feature type="compositionally biased region" description="Basic and acidic residues" evidence="2">
    <location>
        <begin position="25"/>
        <end position="34"/>
    </location>
</feature>
<dbReference type="InterPro" id="IPR033467">
    <property type="entry name" value="Tesmin/TSO1-like_CXC"/>
</dbReference>